<reference evidence="4" key="1">
    <citation type="submission" date="2020-10" db="EMBL/GenBank/DDBJ databases">
        <title>Connecting structure to function with the recovery of over 1000 high-quality activated sludge metagenome-assembled genomes encoding full-length rRNA genes using long-read sequencing.</title>
        <authorList>
            <person name="Singleton C.M."/>
            <person name="Petriglieri F."/>
            <person name="Kristensen J.M."/>
            <person name="Kirkegaard R.H."/>
            <person name="Michaelsen T.Y."/>
            <person name="Andersen M.H."/>
            <person name="Karst S.M."/>
            <person name="Dueholm M.S."/>
            <person name="Nielsen P.H."/>
            <person name="Albertsen M."/>
        </authorList>
    </citation>
    <scope>NUCLEOTIDE SEQUENCE</scope>
    <source>
        <strain evidence="4">OdNE_18-Q3-R46-58_BAT3C.305</strain>
    </source>
</reference>
<dbReference type="InterPro" id="IPR011856">
    <property type="entry name" value="tRNA_endonuc-like_dom_sf"/>
</dbReference>
<evidence type="ECO:0000313" key="5">
    <source>
        <dbReference type="Proteomes" id="UP000808146"/>
    </source>
</evidence>
<evidence type="ECO:0000256" key="1">
    <source>
        <dbReference type="ARBA" id="ARBA00006738"/>
    </source>
</evidence>
<proteinExistence type="inferred from homology"/>
<dbReference type="Gene3D" id="3.40.1350.10">
    <property type="match status" value="1"/>
</dbReference>
<dbReference type="NCBIfam" id="TIGR00252">
    <property type="entry name" value="YraN family protein"/>
    <property type="match status" value="1"/>
</dbReference>
<feature type="compositionally biased region" description="Basic and acidic residues" evidence="3">
    <location>
        <begin position="12"/>
        <end position="22"/>
    </location>
</feature>
<comment type="similarity">
    <text evidence="1 2">Belongs to the UPF0102 family.</text>
</comment>
<dbReference type="EMBL" id="JADKBR010000005">
    <property type="protein sequence ID" value="MBK8890269.1"/>
    <property type="molecule type" value="Genomic_DNA"/>
</dbReference>
<dbReference type="AlphaFoldDB" id="A0A9D7QIJ6"/>
<dbReference type="GO" id="GO:0003676">
    <property type="term" value="F:nucleic acid binding"/>
    <property type="evidence" value="ECO:0007669"/>
    <property type="project" value="InterPro"/>
</dbReference>
<comment type="caution">
    <text evidence="4">The sequence shown here is derived from an EMBL/GenBank/DDBJ whole genome shotgun (WGS) entry which is preliminary data.</text>
</comment>
<organism evidence="4 5">
    <name type="scientific">Candidatus Dechloromonas phosphorivorans</name>
    <dbReference type="NCBI Taxonomy" id="2899244"/>
    <lineage>
        <taxon>Bacteria</taxon>
        <taxon>Pseudomonadati</taxon>
        <taxon>Pseudomonadota</taxon>
        <taxon>Betaproteobacteria</taxon>
        <taxon>Rhodocyclales</taxon>
        <taxon>Azonexaceae</taxon>
        <taxon>Dechloromonas</taxon>
    </lineage>
</organism>
<accession>A0A9D7QIJ6</accession>
<evidence type="ECO:0000256" key="3">
    <source>
        <dbReference type="SAM" id="MobiDB-lite"/>
    </source>
</evidence>
<dbReference type="Pfam" id="PF02021">
    <property type="entry name" value="UPF0102"/>
    <property type="match status" value="1"/>
</dbReference>
<name>A0A9D7QIJ6_9RHOO</name>
<dbReference type="HAMAP" id="MF_00048">
    <property type="entry name" value="UPF0102"/>
    <property type="match status" value="1"/>
</dbReference>
<dbReference type="CDD" id="cd20736">
    <property type="entry name" value="PoNe_Nuclease"/>
    <property type="match status" value="1"/>
</dbReference>
<gene>
    <name evidence="4" type="ORF">IPN75_07595</name>
</gene>
<dbReference type="PANTHER" id="PTHR34039:SF1">
    <property type="entry name" value="UPF0102 PROTEIN YRAN"/>
    <property type="match status" value="1"/>
</dbReference>
<sequence length="120" mass="13484">MQAKANDTTTTRGREAEEQAARHLERCGQRVVERNFRVRGGEIDLICRDGRTLVFVEVRQRSRGDFGGAAASITASKRQRIILAARHYLAGKAECDCRFDCVLIDGNQLDWIRDAFAADD</sequence>
<dbReference type="InterPro" id="IPR003509">
    <property type="entry name" value="UPF0102_YraN-like"/>
</dbReference>
<dbReference type="PANTHER" id="PTHR34039">
    <property type="entry name" value="UPF0102 PROTEIN YRAN"/>
    <property type="match status" value="1"/>
</dbReference>
<evidence type="ECO:0000256" key="2">
    <source>
        <dbReference type="HAMAP-Rule" id="MF_00048"/>
    </source>
</evidence>
<feature type="region of interest" description="Disordered" evidence="3">
    <location>
        <begin position="1"/>
        <end position="22"/>
    </location>
</feature>
<protein>
    <recommendedName>
        <fullName evidence="2">UPF0102 protein IPN75_07595</fullName>
    </recommendedName>
</protein>
<evidence type="ECO:0000313" key="4">
    <source>
        <dbReference type="EMBL" id="MBK8890269.1"/>
    </source>
</evidence>
<dbReference type="Proteomes" id="UP000808146">
    <property type="component" value="Unassembled WGS sequence"/>
</dbReference>
<dbReference type="InterPro" id="IPR011335">
    <property type="entry name" value="Restrct_endonuc-II-like"/>
</dbReference>
<feature type="compositionally biased region" description="Polar residues" evidence="3">
    <location>
        <begin position="1"/>
        <end position="11"/>
    </location>
</feature>
<dbReference type="SUPFAM" id="SSF52980">
    <property type="entry name" value="Restriction endonuclease-like"/>
    <property type="match status" value="1"/>
</dbReference>
<dbReference type="NCBIfam" id="NF009150">
    <property type="entry name" value="PRK12497.1-3"/>
    <property type="match status" value="1"/>
</dbReference>